<evidence type="ECO:0000313" key="3">
    <source>
        <dbReference type="EMBL" id="CAF1672942.1"/>
    </source>
</evidence>
<accession>A0A815CAE5</accession>
<proteinExistence type="predicted"/>
<evidence type="ECO:0000313" key="4">
    <source>
        <dbReference type="Proteomes" id="UP000663828"/>
    </source>
</evidence>
<name>A0A815CAE5_ADIRI</name>
<organism evidence="2 5">
    <name type="scientific">Adineta ricciae</name>
    <name type="common">Rotifer</name>
    <dbReference type="NCBI Taxonomy" id="249248"/>
    <lineage>
        <taxon>Eukaryota</taxon>
        <taxon>Metazoa</taxon>
        <taxon>Spiralia</taxon>
        <taxon>Gnathifera</taxon>
        <taxon>Rotifera</taxon>
        <taxon>Eurotatoria</taxon>
        <taxon>Bdelloidea</taxon>
        <taxon>Adinetida</taxon>
        <taxon>Adinetidae</taxon>
        <taxon>Adineta</taxon>
    </lineage>
</organism>
<evidence type="ECO:0000256" key="1">
    <source>
        <dbReference type="SAM" id="MobiDB-lite"/>
    </source>
</evidence>
<feature type="compositionally biased region" description="Low complexity" evidence="1">
    <location>
        <begin position="368"/>
        <end position="383"/>
    </location>
</feature>
<feature type="region of interest" description="Disordered" evidence="1">
    <location>
        <begin position="1"/>
        <end position="20"/>
    </location>
</feature>
<dbReference type="EMBL" id="CAJNOJ010000201">
    <property type="protein sequence ID" value="CAF1282533.1"/>
    <property type="molecule type" value="Genomic_DNA"/>
</dbReference>
<sequence length="432" mass="49147">MMMTEKYYTLPSSSSSSSSTSPFCYSTIYHSSRTNRVHEIKNRLNFQKKTSTIYQQTPMKLLFDSQPTVRTHSLYDVQERIDYFENRNHLDDAEKKTQDKVLLNSSSAETLQSVIANTLQQTFSKGESYGSALSRTMMNSSANEHLINKRRSLSSGNIFGSNDQKRFNRYSSSLSKRVRTSSLSNHLTMAITAITSFSEEQPTEPHETNSMDFENTYFYPEEITRIDDGLSLTTITSNIPARLTHQQHDVSVCSDTTVFQSDTEDNSEAITPAVKDYGDTYDIIMPIDSHNENPTTNDDDQIIRIRLSLTPPEPDFSGVVHATKYTIVKGKDCLSDYDNVNHPPEPNKTIRSNVDDVSLNKSMTSSIQHDQQNQQENQRTNDNINDQNRVNQQAIVHSTQMINCIEAMTQHDNDDNDDGHYSDESNYSDDPR</sequence>
<dbReference type="Proteomes" id="UP000663828">
    <property type="component" value="Unassembled WGS sequence"/>
</dbReference>
<dbReference type="Proteomes" id="UP000663852">
    <property type="component" value="Unassembled WGS sequence"/>
</dbReference>
<keyword evidence="4" id="KW-1185">Reference proteome</keyword>
<evidence type="ECO:0000313" key="5">
    <source>
        <dbReference type="Proteomes" id="UP000663852"/>
    </source>
</evidence>
<evidence type="ECO:0000313" key="2">
    <source>
        <dbReference type="EMBL" id="CAF1282533.1"/>
    </source>
</evidence>
<reference evidence="2" key="1">
    <citation type="submission" date="2021-02" db="EMBL/GenBank/DDBJ databases">
        <authorList>
            <person name="Nowell W R."/>
        </authorList>
    </citation>
    <scope>NUCLEOTIDE SEQUENCE</scope>
</reference>
<comment type="caution">
    <text evidence="2">The sequence shown here is derived from an EMBL/GenBank/DDBJ whole genome shotgun (WGS) entry which is preliminary data.</text>
</comment>
<feature type="region of interest" description="Disordered" evidence="1">
    <location>
        <begin position="364"/>
        <end position="387"/>
    </location>
</feature>
<gene>
    <name evidence="2" type="ORF">EDS130_LOCUS29637</name>
    <name evidence="3" type="ORF">XAT740_LOCUS59038</name>
</gene>
<feature type="region of interest" description="Disordered" evidence="1">
    <location>
        <begin position="410"/>
        <end position="432"/>
    </location>
</feature>
<dbReference type="AlphaFoldDB" id="A0A815CAE5"/>
<dbReference type="EMBL" id="CAJNOR010013372">
    <property type="protein sequence ID" value="CAF1672942.1"/>
    <property type="molecule type" value="Genomic_DNA"/>
</dbReference>
<protein>
    <submittedName>
        <fullName evidence="2">Uncharacterized protein</fullName>
    </submittedName>
</protein>